<proteinExistence type="predicted"/>
<protein>
    <recommendedName>
        <fullName evidence="1">CHAD domain-containing protein</fullName>
    </recommendedName>
</protein>
<feature type="domain" description="CHAD" evidence="1">
    <location>
        <begin position="1"/>
        <end position="254"/>
    </location>
</feature>
<dbReference type="PATRIC" id="fig|517011.3.peg.521"/>
<dbReference type="RefSeq" id="WP_057507624.1">
    <property type="nucleotide sequence ID" value="NZ_JANUEG010000001.1"/>
</dbReference>
<dbReference type="Proteomes" id="UP000051386">
    <property type="component" value="Unassembled WGS sequence"/>
</dbReference>
<evidence type="ECO:0000313" key="3">
    <source>
        <dbReference type="Proteomes" id="UP000051386"/>
    </source>
</evidence>
<dbReference type="Pfam" id="PF05235">
    <property type="entry name" value="CHAD"/>
    <property type="match status" value="1"/>
</dbReference>
<accession>A0A0R0D002</accession>
<dbReference type="SMART" id="SM00880">
    <property type="entry name" value="CHAD"/>
    <property type="match status" value="1"/>
</dbReference>
<keyword evidence="3" id="KW-1185">Reference proteome</keyword>
<comment type="caution">
    <text evidence="2">The sequence shown here is derived from an EMBL/GenBank/DDBJ whole genome shotgun (WGS) entry which is preliminary data.</text>
</comment>
<organism evidence="2 3">
    <name type="scientific">Stenotrophomonas chelatiphaga</name>
    <dbReference type="NCBI Taxonomy" id="517011"/>
    <lineage>
        <taxon>Bacteria</taxon>
        <taxon>Pseudomonadati</taxon>
        <taxon>Pseudomonadota</taxon>
        <taxon>Gammaproteobacteria</taxon>
        <taxon>Lysobacterales</taxon>
        <taxon>Lysobacteraceae</taxon>
        <taxon>Stenotrophomonas</taxon>
    </lineage>
</organism>
<reference evidence="2 3" key="1">
    <citation type="submission" date="2015-05" db="EMBL/GenBank/DDBJ databases">
        <title>Genome sequencing and analysis of members of genus Stenotrophomonas.</title>
        <authorList>
            <person name="Patil P.P."/>
            <person name="Midha S."/>
            <person name="Patil P.B."/>
        </authorList>
    </citation>
    <scope>NUCLEOTIDE SEQUENCE [LARGE SCALE GENOMIC DNA]</scope>
    <source>
        <strain evidence="2 3">DSM 21508</strain>
    </source>
</reference>
<evidence type="ECO:0000259" key="1">
    <source>
        <dbReference type="PROSITE" id="PS51708"/>
    </source>
</evidence>
<dbReference type="AlphaFoldDB" id="A0A0R0D002"/>
<dbReference type="PROSITE" id="PS51708">
    <property type="entry name" value="CHAD"/>
    <property type="match status" value="1"/>
</dbReference>
<gene>
    <name evidence="2" type="ORF">ABB28_05260</name>
</gene>
<dbReference type="EMBL" id="LDJK01000014">
    <property type="protein sequence ID" value="KRG75321.1"/>
    <property type="molecule type" value="Genomic_DNA"/>
</dbReference>
<name>A0A0R0D002_9GAMM</name>
<dbReference type="PANTHER" id="PTHR39339">
    <property type="entry name" value="SLR1444 PROTEIN"/>
    <property type="match status" value="1"/>
</dbReference>
<sequence length="254" mass="28558">MPSTVIGAAARQLVQEECLAIANALASRSDIHVGVHSARKAIRRLRAVLALFATDEQPLQRTDRALQRLGRGLSALRDAHVLVETAQSLQADAPSPGWASVITHLRARRDRLLQRARAQDPGFQKKRRAVQRVGLELDAQRWERVRKGDLRRALARSQRRAKKAAARARDSDDPEALHDWRRRVRRLRMQLEVMARLDGGLVQDHAGSDGGKHAKGLRRLSDALGREQDLRLLRNQIRAMPGLQDKAQLMALTR</sequence>
<dbReference type="Gene3D" id="1.40.20.10">
    <property type="entry name" value="CHAD domain"/>
    <property type="match status" value="1"/>
</dbReference>
<dbReference type="PANTHER" id="PTHR39339:SF1">
    <property type="entry name" value="CHAD DOMAIN-CONTAINING PROTEIN"/>
    <property type="match status" value="1"/>
</dbReference>
<dbReference type="InterPro" id="IPR038186">
    <property type="entry name" value="CHAD_dom_sf"/>
</dbReference>
<dbReference type="InterPro" id="IPR007899">
    <property type="entry name" value="CHAD_dom"/>
</dbReference>
<evidence type="ECO:0000313" key="2">
    <source>
        <dbReference type="EMBL" id="KRG75321.1"/>
    </source>
</evidence>